<evidence type="ECO:0000313" key="11">
    <source>
        <dbReference type="EMBL" id="THE65941.1"/>
    </source>
</evidence>
<evidence type="ECO:0000256" key="4">
    <source>
        <dbReference type="ARBA" id="ARBA00022692"/>
    </source>
</evidence>
<dbReference type="SUPFAM" id="SSF50182">
    <property type="entry name" value="Sm-like ribonucleoproteins"/>
    <property type="match status" value="1"/>
</dbReference>
<dbReference type="Gene3D" id="2.30.30.60">
    <property type="match status" value="1"/>
</dbReference>
<dbReference type="InterPro" id="IPR006685">
    <property type="entry name" value="MscS_channel_2nd"/>
</dbReference>
<evidence type="ECO:0000256" key="3">
    <source>
        <dbReference type="ARBA" id="ARBA00022475"/>
    </source>
</evidence>
<dbReference type="PROSITE" id="PS01246">
    <property type="entry name" value="UPF0003"/>
    <property type="match status" value="1"/>
</dbReference>
<evidence type="ECO:0000256" key="6">
    <source>
        <dbReference type="ARBA" id="ARBA00023136"/>
    </source>
</evidence>
<feature type="domain" description="Mechanosensitive ion channel MscS" evidence="9">
    <location>
        <begin position="188"/>
        <end position="251"/>
    </location>
</feature>
<feature type="transmembrane region" description="Helical" evidence="8">
    <location>
        <begin position="139"/>
        <end position="161"/>
    </location>
</feature>
<evidence type="ECO:0000256" key="8">
    <source>
        <dbReference type="SAM" id="Phobius"/>
    </source>
</evidence>
<feature type="transmembrane region" description="Helical" evidence="8">
    <location>
        <begin position="167"/>
        <end position="197"/>
    </location>
</feature>
<dbReference type="Pfam" id="PF21082">
    <property type="entry name" value="MS_channel_3rd"/>
    <property type="match status" value="1"/>
</dbReference>
<keyword evidence="12" id="KW-1185">Reference proteome</keyword>
<dbReference type="GO" id="GO:0005886">
    <property type="term" value="C:plasma membrane"/>
    <property type="evidence" value="ECO:0007669"/>
    <property type="project" value="UniProtKB-SubCell"/>
</dbReference>
<evidence type="ECO:0000256" key="1">
    <source>
        <dbReference type="ARBA" id="ARBA00004651"/>
    </source>
</evidence>
<evidence type="ECO:0000259" key="10">
    <source>
        <dbReference type="Pfam" id="PF21082"/>
    </source>
</evidence>
<dbReference type="AlphaFoldDB" id="A0A4S3TNU1"/>
<keyword evidence="5 8" id="KW-1133">Transmembrane helix</keyword>
<organism evidence="11 12">
    <name type="scientific">Salinadaptatus halalkaliphilus</name>
    <dbReference type="NCBI Taxonomy" id="2419781"/>
    <lineage>
        <taxon>Archaea</taxon>
        <taxon>Methanobacteriati</taxon>
        <taxon>Methanobacteriota</taxon>
        <taxon>Stenosarchaea group</taxon>
        <taxon>Halobacteria</taxon>
        <taxon>Halobacteriales</taxon>
        <taxon>Natrialbaceae</taxon>
        <taxon>Salinadaptatus</taxon>
    </lineage>
</organism>
<dbReference type="SUPFAM" id="SSF82689">
    <property type="entry name" value="Mechanosensitive channel protein MscS (YggB), C-terminal domain"/>
    <property type="match status" value="1"/>
</dbReference>
<dbReference type="Gene3D" id="1.10.287.1260">
    <property type="match status" value="1"/>
</dbReference>
<comment type="subcellular location">
    <subcellularLocation>
        <location evidence="1">Cell membrane</location>
        <topology evidence="1">Multi-pass membrane protein</topology>
    </subcellularLocation>
</comment>
<dbReference type="InterPro" id="IPR023408">
    <property type="entry name" value="MscS_beta-dom_sf"/>
</dbReference>
<protein>
    <submittedName>
        <fullName evidence="11">Mechanosensitive ion channel family protein</fullName>
    </submittedName>
</protein>
<dbReference type="RefSeq" id="WP_141463672.1">
    <property type="nucleotide sequence ID" value="NZ_RBZW01000014.1"/>
</dbReference>
<dbReference type="EMBL" id="RBZW01000014">
    <property type="protein sequence ID" value="THE65941.1"/>
    <property type="molecule type" value="Genomic_DNA"/>
</dbReference>
<keyword evidence="4 8" id="KW-0812">Transmembrane</keyword>
<evidence type="ECO:0000256" key="2">
    <source>
        <dbReference type="ARBA" id="ARBA00008017"/>
    </source>
</evidence>
<feature type="region of interest" description="Disordered" evidence="7">
    <location>
        <begin position="351"/>
        <end position="420"/>
    </location>
</feature>
<dbReference type="SUPFAM" id="SSF82861">
    <property type="entry name" value="Mechanosensitive channel protein MscS (YggB), transmembrane region"/>
    <property type="match status" value="1"/>
</dbReference>
<evidence type="ECO:0000256" key="5">
    <source>
        <dbReference type="ARBA" id="ARBA00022989"/>
    </source>
</evidence>
<dbReference type="InterPro" id="IPR049278">
    <property type="entry name" value="MS_channel_C"/>
</dbReference>
<feature type="domain" description="Mechanosensitive ion channel MscS C-terminal" evidence="10">
    <location>
        <begin position="257"/>
        <end position="342"/>
    </location>
</feature>
<dbReference type="InterPro" id="IPR010920">
    <property type="entry name" value="LSM_dom_sf"/>
</dbReference>
<feature type="transmembrane region" description="Helical" evidence="8">
    <location>
        <begin position="60"/>
        <end position="78"/>
    </location>
</feature>
<dbReference type="PANTHER" id="PTHR30221:SF20">
    <property type="entry name" value="SMALL-CONDUCTANCE MECHANOSENSITIVE CHANNEL"/>
    <property type="match status" value="1"/>
</dbReference>
<comment type="similarity">
    <text evidence="2">Belongs to the MscS (TC 1.A.23) family.</text>
</comment>
<gene>
    <name evidence="11" type="ORF">D8Y22_05315</name>
</gene>
<dbReference type="PANTHER" id="PTHR30221">
    <property type="entry name" value="SMALL-CONDUCTANCE MECHANOSENSITIVE CHANNEL"/>
    <property type="match status" value="1"/>
</dbReference>
<evidence type="ECO:0000259" key="9">
    <source>
        <dbReference type="Pfam" id="PF00924"/>
    </source>
</evidence>
<dbReference type="InterPro" id="IPR011066">
    <property type="entry name" value="MscS_channel_C_sf"/>
</dbReference>
<proteinExistence type="inferred from homology"/>
<dbReference type="InterPro" id="IPR011014">
    <property type="entry name" value="MscS_channel_TM-2"/>
</dbReference>
<accession>A0A4S3TNU1</accession>
<name>A0A4S3TNU1_9EURY</name>
<evidence type="ECO:0000256" key="7">
    <source>
        <dbReference type="SAM" id="MobiDB-lite"/>
    </source>
</evidence>
<feature type="compositionally biased region" description="Basic and acidic residues" evidence="7">
    <location>
        <begin position="375"/>
        <end position="391"/>
    </location>
</feature>
<sequence length="420" mass="45740">MAVESAGLDWLGMEIESAQLKLAITVAAVGILVAVLLTYRRLQSKISDWTRPLYGDVISTAILIITCAITLSVVLGLWEYTATVVDAISENGLDGDIVPSAIASFVLVIGTVIVMRFVKRIVDEVLGSASAVTDHQREITHRVAQVIVWAISCIVILAVWIDDLTGLLAGAGFLGIVIGMAARQTLGTVLAGFVLMFSRPFEIGDWVEIEDKQGIVTDISIVNTRVRSFDGEYIMIPNDVVSSEMVTNRSRRGRLRIEIDIGVDYDADIEYATERLEAVLADLERSLDAPSPQVVSKEFGDSAIVLGARFWITNPSARRYWRARTAAVQAIKRDLEAESIDIPYPQRELSGRDDVAVRVGDSDGAEPTVDPPDSEGDHANVDADGTERMTDDTNATDDSSPQTDDGSDDDHRPITYAEDE</sequence>
<dbReference type="OrthoDB" id="31543at2157"/>
<dbReference type="InterPro" id="IPR045275">
    <property type="entry name" value="MscS_archaea/bacteria_type"/>
</dbReference>
<feature type="transmembrane region" description="Helical" evidence="8">
    <location>
        <begin position="20"/>
        <end position="39"/>
    </location>
</feature>
<dbReference type="Gene3D" id="3.30.70.100">
    <property type="match status" value="1"/>
</dbReference>
<comment type="caution">
    <text evidence="11">The sequence shown here is derived from an EMBL/GenBank/DDBJ whole genome shotgun (WGS) entry which is preliminary data.</text>
</comment>
<keyword evidence="3" id="KW-1003">Cell membrane</keyword>
<reference evidence="11 12" key="1">
    <citation type="submission" date="2018-10" db="EMBL/GenBank/DDBJ databases">
        <title>Natronolimnobius sp. XQ-INN 246 isolated from Inner Mongolia Autonomous Region of China.</title>
        <authorList>
            <person name="Xue Q."/>
        </authorList>
    </citation>
    <scope>NUCLEOTIDE SEQUENCE [LARGE SCALE GENOMIC DNA]</scope>
    <source>
        <strain evidence="11 12">XQ-INN 246</strain>
    </source>
</reference>
<feature type="compositionally biased region" description="Polar residues" evidence="7">
    <location>
        <begin position="392"/>
        <end position="404"/>
    </location>
</feature>
<feature type="transmembrane region" description="Helical" evidence="8">
    <location>
        <begin position="98"/>
        <end position="118"/>
    </location>
</feature>
<evidence type="ECO:0000313" key="12">
    <source>
        <dbReference type="Proteomes" id="UP000318864"/>
    </source>
</evidence>
<dbReference type="InterPro" id="IPR006686">
    <property type="entry name" value="MscS_channel_CS"/>
</dbReference>
<keyword evidence="6 8" id="KW-0472">Membrane</keyword>
<dbReference type="GO" id="GO:0008381">
    <property type="term" value="F:mechanosensitive monoatomic ion channel activity"/>
    <property type="evidence" value="ECO:0007669"/>
    <property type="project" value="InterPro"/>
</dbReference>
<dbReference type="Pfam" id="PF00924">
    <property type="entry name" value="MS_channel_2nd"/>
    <property type="match status" value="1"/>
</dbReference>
<dbReference type="Proteomes" id="UP000318864">
    <property type="component" value="Unassembled WGS sequence"/>
</dbReference>